<evidence type="ECO:0000313" key="2">
    <source>
        <dbReference type="Proteomes" id="UP001057402"/>
    </source>
</evidence>
<gene>
    <name evidence="1" type="ORF">MLD38_034360</name>
</gene>
<reference evidence="2" key="1">
    <citation type="journal article" date="2023" name="Front. Plant Sci.">
        <title>Chromosomal-level genome assembly of Melastoma candidum provides insights into trichome evolution.</title>
        <authorList>
            <person name="Zhong Y."/>
            <person name="Wu W."/>
            <person name="Sun C."/>
            <person name="Zou P."/>
            <person name="Liu Y."/>
            <person name="Dai S."/>
            <person name="Zhou R."/>
        </authorList>
    </citation>
    <scope>NUCLEOTIDE SEQUENCE [LARGE SCALE GENOMIC DNA]</scope>
</reference>
<dbReference type="EMBL" id="CM042889">
    <property type="protein sequence ID" value="KAI4320928.1"/>
    <property type="molecule type" value="Genomic_DNA"/>
</dbReference>
<comment type="caution">
    <text evidence="1">The sequence shown here is derived from an EMBL/GenBank/DDBJ whole genome shotgun (WGS) entry which is preliminary data.</text>
</comment>
<sequence length="213" mass="24548">MTNLSGEQQQDHLLDKLGVFTLHGRDKLGRRILLILGKSFPARSVTPEALKGYLERRVYPELAEERFSVVYAHAGVRKSESCPGLSNLRSFLDAFPADIKAQLHTVYFLHPGLQDRLFLATFGRLLFPAGLYGKVKYVSRLEYLWEHVRRSEVDMPDFVYDFDEELEEFPSIDYGVESDHPRMRNVGPSVQHHYYNDNEDSSTIPCYSMRCIA</sequence>
<organism evidence="1 2">
    <name type="scientific">Melastoma candidum</name>
    <dbReference type="NCBI Taxonomy" id="119954"/>
    <lineage>
        <taxon>Eukaryota</taxon>
        <taxon>Viridiplantae</taxon>
        <taxon>Streptophyta</taxon>
        <taxon>Embryophyta</taxon>
        <taxon>Tracheophyta</taxon>
        <taxon>Spermatophyta</taxon>
        <taxon>Magnoliopsida</taxon>
        <taxon>eudicotyledons</taxon>
        <taxon>Gunneridae</taxon>
        <taxon>Pentapetalae</taxon>
        <taxon>rosids</taxon>
        <taxon>malvids</taxon>
        <taxon>Myrtales</taxon>
        <taxon>Melastomataceae</taxon>
        <taxon>Melastomatoideae</taxon>
        <taxon>Melastomateae</taxon>
        <taxon>Melastoma</taxon>
    </lineage>
</organism>
<protein>
    <submittedName>
        <fullName evidence="1">Uncharacterized protein</fullName>
    </submittedName>
</protein>
<dbReference type="Proteomes" id="UP001057402">
    <property type="component" value="Chromosome 10"/>
</dbReference>
<keyword evidence="2" id="KW-1185">Reference proteome</keyword>
<proteinExistence type="predicted"/>
<evidence type="ECO:0000313" key="1">
    <source>
        <dbReference type="EMBL" id="KAI4320928.1"/>
    </source>
</evidence>
<accession>A0ACB9MAC2</accession>
<name>A0ACB9MAC2_9MYRT</name>